<gene>
    <name evidence="1" type="ordered locus">Slip_0373</name>
</gene>
<evidence type="ECO:0000313" key="2">
    <source>
        <dbReference type="Proteomes" id="UP000000378"/>
    </source>
</evidence>
<name>D7CK43_SYNLT</name>
<reference evidence="1 2" key="2">
    <citation type="journal article" date="2010" name="Stand. Genomic Sci.">
        <title>Complete genome sequence of Syntrophothermus lipocalidus type strain (TGB-C1).</title>
        <authorList>
            <person name="Djao O.D."/>
            <person name="Zhang X."/>
            <person name="Lucas S."/>
            <person name="Lapidus A."/>
            <person name="Del Rio T.G."/>
            <person name="Nolan M."/>
            <person name="Tice H."/>
            <person name="Cheng J.F."/>
            <person name="Han C."/>
            <person name="Tapia R."/>
            <person name="Goodwin L."/>
            <person name="Pitluck S."/>
            <person name="Liolios K."/>
            <person name="Ivanova N."/>
            <person name="Mavromatis K."/>
            <person name="Mikhailova N."/>
            <person name="Ovchinnikova G."/>
            <person name="Pati A."/>
            <person name="Brambilla E."/>
            <person name="Chen A."/>
            <person name="Palaniappan K."/>
            <person name="Land M."/>
            <person name="Hauser L."/>
            <person name="Chang Y.J."/>
            <person name="Jeffries C.D."/>
            <person name="Rohde M."/>
            <person name="Sikorski J."/>
            <person name="Spring S."/>
            <person name="Goker M."/>
            <person name="Detter J.C."/>
            <person name="Woyke T."/>
            <person name="Bristow J."/>
            <person name="Eisen J.A."/>
            <person name="Markowitz V."/>
            <person name="Hugenholtz P."/>
            <person name="Kyrpides N.C."/>
            <person name="Klenk H.P."/>
        </authorList>
    </citation>
    <scope>NUCLEOTIDE SEQUENCE [LARGE SCALE GENOMIC DNA]</scope>
    <source>
        <strain evidence="2">DSM 12680 / TGB-C1</strain>
    </source>
</reference>
<proteinExistence type="predicted"/>
<dbReference type="STRING" id="643648.Slip_0373"/>
<dbReference type="EMBL" id="CP002048">
    <property type="protein sequence ID" value="ADI01157.1"/>
    <property type="molecule type" value="Genomic_DNA"/>
</dbReference>
<organism evidence="1 2">
    <name type="scientific">Syntrophothermus lipocalidus (strain DSM 12680 / TGB-C1)</name>
    <dbReference type="NCBI Taxonomy" id="643648"/>
    <lineage>
        <taxon>Bacteria</taxon>
        <taxon>Bacillati</taxon>
        <taxon>Bacillota</taxon>
        <taxon>Clostridia</taxon>
        <taxon>Eubacteriales</taxon>
        <taxon>Syntrophomonadaceae</taxon>
        <taxon>Syntrophothermus</taxon>
    </lineage>
</organism>
<dbReference type="AlphaFoldDB" id="D7CK43"/>
<dbReference type="KEGG" id="slp:Slip_0373"/>
<accession>D7CK43</accession>
<reference evidence="2" key="1">
    <citation type="journal article" date="2010" name="Stand. Genomic Sci.">
        <title>Complete genome sequence of Syntrophothermus lipocalidus type strain (TGB-C1T).</title>
        <authorList>
            <consortium name="US DOE Joint Genome Institute (JGI-PGF)"/>
            <person name="Djao O."/>
            <person name="Zhang X."/>
            <person name="Lucas S."/>
            <person name="Lapidus A."/>
            <person name="Glavina Del Rio T."/>
            <person name="Nolan M."/>
            <person name="Tice H."/>
            <person name="Cheng J."/>
            <person name="Han C."/>
            <person name="Tapia R."/>
            <person name="Goodwin L."/>
            <person name="Pitluck S."/>
            <person name="Liolios K."/>
            <person name="Ivanova N."/>
            <person name="Mavromatis K."/>
            <person name="Mikhailova N."/>
            <person name="Ovchinnikova G."/>
            <person name="Pati A."/>
            <person name="Brambilla E."/>
            <person name="Chen A."/>
            <person name="Palaniappan K."/>
            <person name="Land M."/>
            <person name="Hauser L."/>
            <person name="Chang Y."/>
            <person name="Jeffries C."/>
            <person name="Rohde M."/>
            <person name="Sikorski J."/>
            <person name="Spring S."/>
            <person name="Goker M."/>
            <person name="Detter J."/>
            <person name="Woyke T."/>
            <person name="Bristow J."/>
            <person name="Eisen J."/>
            <person name="Markowitz V."/>
            <person name="Hugenholtz P."/>
            <person name="Kyrpides N."/>
            <person name="Klenk H."/>
        </authorList>
    </citation>
    <scope>NUCLEOTIDE SEQUENCE [LARGE SCALE GENOMIC DNA]</scope>
    <source>
        <strain evidence="2">DSM 12680 / TGB-C1</strain>
    </source>
</reference>
<keyword evidence="2" id="KW-1185">Reference proteome</keyword>
<dbReference type="HOGENOM" id="CLU_2774478_0_0_9"/>
<dbReference type="RefSeq" id="WP_013174559.1">
    <property type="nucleotide sequence ID" value="NC_014220.1"/>
</dbReference>
<evidence type="ECO:0000313" key="1">
    <source>
        <dbReference type="EMBL" id="ADI01157.1"/>
    </source>
</evidence>
<sequence>MDRRVIEETLARAGLEPIEPFEPLPRRKRDRGQKRDRVIEEVLTSVGLEPVECEDKVEEKSGKRLRRAV</sequence>
<protein>
    <submittedName>
        <fullName evidence="1">Uncharacterized protein</fullName>
    </submittedName>
</protein>
<dbReference type="Proteomes" id="UP000000378">
    <property type="component" value="Chromosome"/>
</dbReference>